<keyword evidence="2" id="KW-1185">Reference proteome</keyword>
<proteinExistence type="predicted"/>
<gene>
    <name evidence="1" type="ORF">FMM05_13145</name>
</gene>
<dbReference type="AlphaFoldDB" id="A0A552UZG6"/>
<dbReference type="OrthoDB" id="712058at2"/>
<dbReference type="EMBL" id="VJVZ01000008">
    <property type="protein sequence ID" value="TRW23601.1"/>
    <property type="molecule type" value="Genomic_DNA"/>
</dbReference>
<dbReference type="Gene3D" id="1.25.10.10">
    <property type="entry name" value="Leucine-rich Repeat Variant"/>
    <property type="match status" value="1"/>
</dbReference>
<accession>A0A552UZG6</accession>
<name>A0A552UZG6_9FLAO</name>
<evidence type="ECO:0000313" key="2">
    <source>
        <dbReference type="Proteomes" id="UP000320643"/>
    </source>
</evidence>
<organism evidence="1 2">
    <name type="scientific">Flavobacterium zepuense</name>
    <dbReference type="NCBI Taxonomy" id="2593302"/>
    <lineage>
        <taxon>Bacteria</taxon>
        <taxon>Pseudomonadati</taxon>
        <taxon>Bacteroidota</taxon>
        <taxon>Flavobacteriia</taxon>
        <taxon>Flavobacteriales</taxon>
        <taxon>Flavobacteriaceae</taxon>
        <taxon>Flavobacterium</taxon>
    </lineage>
</organism>
<dbReference type="Proteomes" id="UP000320643">
    <property type="component" value="Unassembled WGS sequence"/>
</dbReference>
<dbReference type="RefSeq" id="WP_143373858.1">
    <property type="nucleotide sequence ID" value="NZ_VJVZ01000008.1"/>
</dbReference>
<reference evidence="1 2" key="1">
    <citation type="submission" date="2019-07" db="EMBL/GenBank/DDBJ databases">
        <title>Flavobacterium sp. nov., isolated from glacier ice.</title>
        <authorList>
            <person name="Liu Q."/>
            <person name="Xin Y.-H."/>
        </authorList>
    </citation>
    <scope>NUCLEOTIDE SEQUENCE [LARGE SCALE GENOMIC DNA]</scope>
    <source>
        <strain evidence="1 2">ZT4R6</strain>
    </source>
</reference>
<dbReference type="SUPFAM" id="SSF48371">
    <property type="entry name" value="ARM repeat"/>
    <property type="match status" value="1"/>
</dbReference>
<sequence length="191" mass="20944">MNIEIEKIKSQLNAVGIVITDIYDLVNSKKAYPDAIPILVGLLEDGIEDENTKEGVIRALAVKDAIGIATPVLIREYSKLSLEKVLLRWAIGNSVYVTMTKGCLDEVIRIVTDKTNGISRQMFVAALGKIKTEETESILISLLDDDEVAPHALEALGRLKSLKAVTKISSLKNHANPLIRKEALKALKKIT</sequence>
<evidence type="ECO:0000313" key="1">
    <source>
        <dbReference type="EMBL" id="TRW23601.1"/>
    </source>
</evidence>
<comment type="caution">
    <text evidence="1">The sequence shown here is derived from an EMBL/GenBank/DDBJ whole genome shotgun (WGS) entry which is preliminary data.</text>
</comment>
<protein>
    <submittedName>
        <fullName evidence="1">HEAT repeat domain-containing protein</fullName>
    </submittedName>
</protein>
<dbReference type="InterPro" id="IPR016024">
    <property type="entry name" value="ARM-type_fold"/>
</dbReference>
<dbReference type="InterPro" id="IPR011989">
    <property type="entry name" value="ARM-like"/>
</dbReference>